<gene>
    <name evidence="2" type="ORF">SCA03_43630</name>
</gene>
<keyword evidence="3" id="KW-1185">Reference proteome</keyword>
<protein>
    <recommendedName>
        <fullName evidence="1">Methyltransferase type 11 domain-containing protein</fullName>
    </recommendedName>
</protein>
<name>A0A4Y3R2S0_STRCI</name>
<dbReference type="PANTHER" id="PTHR43591:SF24">
    <property type="entry name" value="2-METHOXY-6-POLYPRENYL-1,4-BENZOQUINOL METHYLASE, MITOCHONDRIAL"/>
    <property type="match status" value="1"/>
</dbReference>
<dbReference type="OrthoDB" id="448116at2"/>
<evidence type="ECO:0000259" key="1">
    <source>
        <dbReference type="Pfam" id="PF08241"/>
    </source>
</evidence>
<evidence type="ECO:0000313" key="3">
    <source>
        <dbReference type="Proteomes" id="UP000319210"/>
    </source>
</evidence>
<sequence>MTRFDRSERRIWAGTAHAYAATFARLCAHPVPALLDAAAVGPRTRTLDAGTGPGTVAAAAHARGAVVTAVDAEPSMAALARRSVPAAAVHIAALPRLPYADAAFDAVVANFVLNHVGRPAAALAELRRVLRPGGALALTLWPSPPASGQALLGRALHTAGVVRPPELPSLTPEDDFPRTPAGITALLDTAGFRRSGCERLDWEHRAGREEWWSGPASGVASVGRLVRTRTPEVRAAIKQHFDALSDEFADADGVLTLPHSALLATAHR</sequence>
<dbReference type="Pfam" id="PF08241">
    <property type="entry name" value="Methyltransf_11"/>
    <property type="match status" value="1"/>
</dbReference>
<dbReference type="Proteomes" id="UP000319210">
    <property type="component" value="Unassembled WGS sequence"/>
</dbReference>
<dbReference type="InterPro" id="IPR029063">
    <property type="entry name" value="SAM-dependent_MTases_sf"/>
</dbReference>
<feature type="domain" description="Methyltransferase type 11" evidence="1">
    <location>
        <begin position="47"/>
        <end position="137"/>
    </location>
</feature>
<accession>A0A4Y3R2S0</accession>
<proteinExistence type="predicted"/>
<dbReference type="InterPro" id="IPR013216">
    <property type="entry name" value="Methyltransf_11"/>
</dbReference>
<dbReference type="Gene3D" id="3.40.50.150">
    <property type="entry name" value="Vaccinia Virus protein VP39"/>
    <property type="match status" value="1"/>
</dbReference>
<dbReference type="RefSeq" id="WP_086817989.1">
    <property type="nucleotide sequence ID" value="NZ_BJMM01000024.1"/>
</dbReference>
<dbReference type="EMBL" id="BJMM01000024">
    <property type="protein sequence ID" value="GEB51812.1"/>
    <property type="molecule type" value="Genomic_DNA"/>
</dbReference>
<evidence type="ECO:0000313" key="2">
    <source>
        <dbReference type="EMBL" id="GEB51812.1"/>
    </source>
</evidence>
<dbReference type="PANTHER" id="PTHR43591">
    <property type="entry name" value="METHYLTRANSFERASE"/>
    <property type="match status" value="1"/>
</dbReference>
<organism evidence="2 3">
    <name type="scientific">Streptomyces cacaoi</name>
    <dbReference type="NCBI Taxonomy" id="1898"/>
    <lineage>
        <taxon>Bacteria</taxon>
        <taxon>Bacillati</taxon>
        <taxon>Actinomycetota</taxon>
        <taxon>Actinomycetes</taxon>
        <taxon>Kitasatosporales</taxon>
        <taxon>Streptomycetaceae</taxon>
        <taxon>Streptomyces</taxon>
    </lineage>
</organism>
<dbReference type="GO" id="GO:0008757">
    <property type="term" value="F:S-adenosylmethionine-dependent methyltransferase activity"/>
    <property type="evidence" value="ECO:0007669"/>
    <property type="project" value="InterPro"/>
</dbReference>
<dbReference type="AlphaFoldDB" id="A0A4Y3R2S0"/>
<dbReference type="SUPFAM" id="SSF53335">
    <property type="entry name" value="S-adenosyl-L-methionine-dependent methyltransferases"/>
    <property type="match status" value="1"/>
</dbReference>
<comment type="caution">
    <text evidence="2">The sequence shown here is derived from an EMBL/GenBank/DDBJ whole genome shotgun (WGS) entry which is preliminary data.</text>
</comment>
<reference evidence="2 3" key="1">
    <citation type="submission" date="2019-06" db="EMBL/GenBank/DDBJ databases">
        <title>Whole genome shotgun sequence of Streptomyces cacaoi subsp. cacaoi NBRC 12748.</title>
        <authorList>
            <person name="Hosoyama A."/>
            <person name="Uohara A."/>
            <person name="Ohji S."/>
            <person name="Ichikawa N."/>
        </authorList>
    </citation>
    <scope>NUCLEOTIDE SEQUENCE [LARGE SCALE GENOMIC DNA]</scope>
    <source>
        <strain evidence="2 3">NBRC 12748</strain>
    </source>
</reference>